<dbReference type="InterPro" id="IPR001584">
    <property type="entry name" value="Integrase_cat-core"/>
</dbReference>
<evidence type="ECO:0000313" key="2">
    <source>
        <dbReference type="EMBL" id="MDN5133530.1"/>
    </source>
</evidence>
<dbReference type="InterPro" id="IPR012337">
    <property type="entry name" value="RNaseH-like_sf"/>
</dbReference>
<proteinExistence type="predicted"/>
<organism evidence="2 3">
    <name type="scientific">Aliarcobacter butzleri</name>
    <dbReference type="NCBI Taxonomy" id="28197"/>
    <lineage>
        <taxon>Bacteria</taxon>
        <taxon>Pseudomonadati</taxon>
        <taxon>Campylobacterota</taxon>
        <taxon>Epsilonproteobacteria</taxon>
        <taxon>Campylobacterales</taxon>
        <taxon>Arcobacteraceae</taxon>
        <taxon>Aliarcobacter</taxon>
    </lineage>
</organism>
<protein>
    <submittedName>
        <fullName evidence="2">IS21 family transposase</fullName>
    </submittedName>
</protein>
<dbReference type="SUPFAM" id="SSF53098">
    <property type="entry name" value="Ribonuclease H-like"/>
    <property type="match status" value="1"/>
</dbReference>
<accession>A0AAP4Q0Z6</accession>
<feature type="domain" description="Integrase catalytic" evidence="1">
    <location>
        <begin position="1"/>
        <end position="84"/>
    </location>
</feature>
<gene>
    <name evidence="2" type="ORF">PJV92_12475</name>
</gene>
<sequence>ADMARHYGIAIEPARPYKPQDKSKVELGVKAIQRWILMRLRHHTFFNVDQLNEEINKLLDFYNLKKVRRFNKSRTELFELLDKPYLHPLRANRYVYKEFKKATVGIDYHVELLGNGYSVPYLYLGKKVDITYSSTSVVISLDGNAIAHHKRLYQAYTDSTMKEHMPLEHQYQYEKWNSRRILNWANSIGKNTSLLMQQIMDSKGHEVRAYKSCIAILSFSNTYGKEEIEKVSKVALEANILKVSLIEAMLKTKSYLYYYTQEKSVNNSYLNDHENIRGGLYYAKSDI</sequence>
<dbReference type="EMBL" id="JAQJJM010000079">
    <property type="protein sequence ID" value="MDN5133530.1"/>
    <property type="molecule type" value="Genomic_DNA"/>
</dbReference>
<reference evidence="2" key="1">
    <citation type="journal article" date="2023" name="Microorganisms">
        <title>Genomic Characterization of Arcobacter butzleri Strains Isolated from Various Sources in Lithuania.</title>
        <authorList>
            <person name="Uljanovas D."/>
            <person name="Golz G."/>
            <person name="Fleischmann S."/>
            <person name="Kudirkiene E."/>
            <person name="Kasetiene N."/>
            <person name="Grineviciene A."/>
            <person name="Tamuleviciene E."/>
            <person name="Aksomaitiene J."/>
            <person name="Alter T."/>
            <person name="Malakauskas M."/>
        </authorList>
    </citation>
    <scope>NUCLEOTIDE SEQUENCE</scope>
    <source>
        <strain evidence="2">H19</strain>
    </source>
</reference>
<evidence type="ECO:0000259" key="1">
    <source>
        <dbReference type="PROSITE" id="PS50994"/>
    </source>
</evidence>
<dbReference type="Pfam" id="PF22483">
    <property type="entry name" value="Mu-transpos_C_2"/>
    <property type="match status" value="1"/>
</dbReference>
<reference evidence="2" key="2">
    <citation type="submission" date="2023-01" db="EMBL/GenBank/DDBJ databases">
        <authorList>
            <person name="Uljanovas D."/>
        </authorList>
    </citation>
    <scope>NUCLEOTIDE SEQUENCE</scope>
    <source>
        <strain evidence="2">H19</strain>
    </source>
</reference>
<dbReference type="PANTHER" id="PTHR35004:SF8">
    <property type="entry name" value="TRANSPOSASE RV3428C-RELATED"/>
    <property type="match status" value="1"/>
</dbReference>
<dbReference type="PANTHER" id="PTHR35004">
    <property type="entry name" value="TRANSPOSASE RV3428C-RELATED"/>
    <property type="match status" value="1"/>
</dbReference>
<dbReference type="PROSITE" id="PS50994">
    <property type="entry name" value="INTEGRASE"/>
    <property type="match status" value="1"/>
</dbReference>
<dbReference type="RefSeq" id="WP_410170249.1">
    <property type="nucleotide sequence ID" value="NZ_JABWGL010000065.1"/>
</dbReference>
<evidence type="ECO:0000313" key="3">
    <source>
        <dbReference type="Proteomes" id="UP001171508"/>
    </source>
</evidence>
<dbReference type="GO" id="GO:0015074">
    <property type="term" value="P:DNA integration"/>
    <property type="evidence" value="ECO:0007669"/>
    <property type="project" value="InterPro"/>
</dbReference>
<comment type="caution">
    <text evidence="2">The sequence shown here is derived from an EMBL/GenBank/DDBJ whole genome shotgun (WGS) entry which is preliminary data.</text>
</comment>
<dbReference type="Proteomes" id="UP001171508">
    <property type="component" value="Unassembled WGS sequence"/>
</dbReference>
<dbReference type="InterPro" id="IPR054353">
    <property type="entry name" value="IstA-like_C"/>
</dbReference>
<name>A0AAP4Q0Z6_9BACT</name>
<dbReference type="AlphaFoldDB" id="A0AAP4Q0Z6"/>
<feature type="non-terminal residue" evidence="2">
    <location>
        <position position="1"/>
    </location>
</feature>